<accession>A0A4R2NNQ4</accession>
<name>A0A4R2NNQ4_9BACL</name>
<evidence type="ECO:0000313" key="2">
    <source>
        <dbReference type="Proteomes" id="UP000295416"/>
    </source>
</evidence>
<reference evidence="1 2" key="1">
    <citation type="submission" date="2019-03" db="EMBL/GenBank/DDBJ databases">
        <title>Genomic Encyclopedia of Type Strains, Phase IV (KMG-IV): sequencing the most valuable type-strain genomes for metagenomic binning, comparative biology and taxonomic classification.</title>
        <authorList>
            <person name="Goeker M."/>
        </authorList>
    </citation>
    <scope>NUCLEOTIDE SEQUENCE [LARGE SCALE GENOMIC DNA]</scope>
    <source>
        <strain evidence="1 2">DSM 19377</strain>
    </source>
</reference>
<comment type="caution">
    <text evidence="1">The sequence shown here is derived from an EMBL/GenBank/DDBJ whole genome shotgun (WGS) entry which is preliminary data.</text>
</comment>
<dbReference type="EMBL" id="SLXK01000032">
    <property type="protein sequence ID" value="TCP23409.1"/>
    <property type="molecule type" value="Genomic_DNA"/>
</dbReference>
<evidence type="ECO:0000313" key="1">
    <source>
        <dbReference type="EMBL" id="TCP23409.1"/>
    </source>
</evidence>
<sequence>MLAFLHKVIDFLLGRTKDSKDIVTIFDEHGLSVVSGKNTYSVQLRKTVRHSWGTEYAFNVPLGITFNKCKECTGAIADILQKKVTMTSFSLLHVNVYE</sequence>
<proteinExistence type="predicted"/>
<dbReference type="Proteomes" id="UP000295416">
    <property type="component" value="Unassembled WGS sequence"/>
</dbReference>
<keyword evidence="2" id="KW-1185">Reference proteome</keyword>
<dbReference type="AlphaFoldDB" id="A0A4R2NNQ4"/>
<gene>
    <name evidence="1" type="ORF">EV207_1328</name>
</gene>
<organism evidence="1 2">
    <name type="scientific">Scopulibacillus darangshiensis</name>
    <dbReference type="NCBI Taxonomy" id="442528"/>
    <lineage>
        <taxon>Bacteria</taxon>
        <taxon>Bacillati</taxon>
        <taxon>Bacillota</taxon>
        <taxon>Bacilli</taxon>
        <taxon>Bacillales</taxon>
        <taxon>Sporolactobacillaceae</taxon>
        <taxon>Scopulibacillus</taxon>
    </lineage>
</organism>
<protein>
    <submittedName>
        <fullName evidence="1">Uncharacterized protein</fullName>
    </submittedName>
</protein>